<feature type="domain" description="PLD phosphodiesterase" evidence="1">
    <location>
        <begin position="159"/>
        <end position="186"/>
    </location>
</feature>
<dbReference type="SUPFAM" id="SSF56024">
    <property type="entry name" value="Phospholipase D/nuclease"/>
    <property type="match status" value="2"/>
</dbReference>
<evidence type="ECO:0000313" key="2">
    <source>
        <dbReference type="EMBL" id="MDG0814796.1"/>
    </source>
</evidence>
<dbReference type="EMBL" id="JANRMI010000001">
    <property type="protein sequence ID" value="MDG0814796.1"/>
    <property type="molecule type" value="Genomic_DNA"/>
</dbReference>
<accession>A0ABT6DD68</accession>
<proteinExistence type="predicted"/>
<dbReference type="Gene3D" id="3.30.870.10">
    <property type="entry name" value="Endonuclease Chain A"/>
    <property type="match status" value="2"/>
</dbReference>
<reference evidence="2" key="1">
    <citation type="submission" date="2022-08" db="EMBL/GenBank/DDBJ databases">
        <title>Novel Bdellovibrio Species Isolated from Svalbard: Designation Bdellovibrio svalbardensis.</title>
        <authorList>
            <person name="Mitchell R.J."/>
            <person name="Choi S.Y."/>
        </authorList>
    </citation>
    <scope>NUCLEOTIDE SEQUENCE</scope>
    <source>
        <strain evidence="2">PAP01</strain>
    </source>
</reference>
<dbReference type="PROSITE" id="PS50035">
    <property type="entry name" value="PLD"/>
    <property type="match status" value="2"/>
</dbReference>
<dbReference type="CDD" id="cd09111">
    <property type="entry name" value="PLDc_ymdC_like_1"/>
    <property type="match status" value="1"/>
</dbReference>
<protein>
    <submittedName>
        <fullName evidence="2">Phospholipase D family protein</fullName>
    </submittedName>
</protein>
<sequence>MSRYLVLSILATLVACKSLPKNITREPSVAFAPDPNTQFGKLLNPKLKEHPGQSALYPLSSGQDALIARIGSAQGAEHSLDLQYYIWMNDLTGNFLLSYVLAAADRGVRVRILLDDLNQGKYEKGLAVIALHPNVEIRMVNPFAHRSWRFLEASRFSEVNKRMHNKVFIADNQVAIVGGRNIGNEYFWASDETNFGDFDLWVAGPVVADLSSEFDSYWNSTIAYPISALVPGFQPQPEDLSLLREKASAAILELQGTEYAKALRNTEFLKKFNMGKISLYWGIAHAVFDPPAKLEGHDKQNLQHQLLPFLQEATTEVILVSPYFIPGKNGIEFFKQQQNRGVRSIVLTNSLASSDVSSVFGGYKGYRKDLLKSGVELYELKARPSSSMKTAKSLGSGSSRAGLHGKTFVFDRKTLFVGSMNLDPRSIHLNSEMGVIVDSPELLRDFVAQFQEILREDAYKLKLSPQEDLVWESLEDGKIIEYFQEPETGWWKRFKTGFISIFVPESQL</sequence>
<dbReference type="Pfam" id="PF13091">
    <property type="entry name" value="PLDc_2"/>
    <property type="match status" value="2"/>
</dbReference>
<dbReference type="PANTHER" id="PTHR21248:SF12">
    <property type="entry name" value="CARDIOLIPIN SYNTHASE C"/>
    <property type="match status" value="1"/>
</dbReference>
<dbReference type="PROSITE" id="PS51257">
    <property type="entry name" value="PROKAR_LIPOPROTEIN"/>
    <property type="match status" value="1"/>
</dbReference>
<dbReference type="RefSeq" id="WP_277576281.1">
    <property type="nucleotide sequence ID" value="NZ_JANRMI010000001.1"/>
</dbReference>
<organism evidence="2 3">
    <name type="scientific">Bdellovibrio svalbardensis</name>
    <dbReference type="NCBI Taxonomy" id="2972972"/>
    <lineage>
        <taxon>Bacteria</taxon>
        <taxon>Pseudomonadati</taxon>
        <taxon>Bdellovibrionota</taxon>
        <taxon>Bdellovibrionia</taxon>
        <taxon>Bdellovibrionales</taxon>
        <taxon>Pseudobdellovibrionaceae</taxon>
        <taxon>Bdellovibrio</taxon>
    </lineage>
</organism>
<keyword evidence="3" id="KW-1185">Reference proteome</keyword>
<dbReference type="InterPro" id="IPR025202">
    <property type="entry name" value="PLD-like_dom"/>
</dbReference>
<gene>
    <name evidence="2" type="ORF">NWE73_00365</name>
</gene>
<evidence type="ECO:0000313" key="3">
    <source>
        <dbReference type="Proteomes" id="UP001152321"/>
    </source>
</evidence>
<dbReference type="Proteomes" id="UP001152321">
    <property type="component" value="Unassembled WGS sequence"/>
</dbReference>
<evidence type="ECO:0000259" key="1">
    <source>
        <dbReference type="PROSITE" id="PS50035"/>
    </source>
</evidence>
<dbReference type="InterPro" id="IPR001736">
    <property type="entry name" value="PLipase_D/transphosphatidylase"/>
</dbReference>
<dbReference type="CDD" id="cd09113">
    <property type="entry name" value="PLDc_ymdC_like_2"/>
    <property type="match status" value="1"/>
</dbReference>
<dbReference type="PANTHER" id="PTHR21248">
    <property type="entry name" value="CARDIOLIPIN SYNTHASE"/>
    <property type="match status" value="1"/>
</dbReference>
<name>A0ABT6DD68_9BACT</name>
<feature type="domain" description="PLD phosphodiesterase" evidence="1">
    <location>
        <begin position="399"/>
        <end position="426"/>
    </location>
</feature>
<comment type="caution">
    <text evidence="2">The sequence shown here is derived from an EMBL/GenBank/DDBJ whole genome shotgun (WGS) entry which is preliminary data.</text>
</comment>
<dbReference type="SMART" id="SM00155">
    <property type="entry name" value="PLDc"/>
    <property type="match status" value="2"/>
</dbReference>